<dbReference type="GO" id="GO:0006890">
    <property type="term" value="P:retrograde vesicle-mediated transport, Golgi to endoplasmic reticulum"/>
    <property type="evidence" value="ECO:0007669"/>
    <property type="project" value="InterPro"/>
</dbReference>
<dbReference type="InterPro" id="IPR042044">
    <property type="entry name" value="EXOC6PINT-1/Sec15/Tip20_C_dom2"/>
</dbReference>
<dbReference type="PANTHER" id="PTHR13520:SF0">
    <property type="entry name" value="RAD50-INTERACTING PROTEIN 1"/>
    <property type="match status" value="1"/>
</dbReference>
<organism evidence="3">
    <name type="scientific">Hirondellea gigas</name>
    <dbReference type="NCBI Taxonomy" id="1518452"/>
    <lineage>
        <taxon>Eukaryota</taxon>
        <taxon>Metazoa</taxon>
        <taxon>Ecdysozoa</taxon>
        <taxon>Arthropoda</taxon>
        <taxon>Crustacea</taxon>
        <taxon>Multicrustacea</taxon>
        <taxon>Malacostraca</taxon>
        <taxon>Eumalacostraca</taxon>
        <taxon>Peracarida</taxon>
        <taxon>Amphipoda</taxon>
        <taxon>Amphilochidea</taxon>
        <taxon>Lysianassida</taxon>
        <taxon>Lysianassidira</taxon>
        <taxon>Lysianassoidea</taxon>
        <taxon>Lysianassidae</taxon>
        <taxon>Hirondellea</taxon>
    </lineage>
</organism>
<dbReference type="EMBL" id="IACF01001414">
    <property type="protein sequence ID" value="LAB67115.1"/>
    <property type="molecule type" value="mRNA"/>
</dbReference>
<feature type="coiled-coil region" evidence="1">
    <location>
        <begin position="68"/>
        <end position="109"/>
    </location>
</feature>
<evidence type="ECO:0000256" key="1">
    <source>
        <dbReference type="SAM" id="Coils"/>
    </source>
</evidence>
<feature type="region of interest" description="Disordered" evidence="2">
    <location>
        <begin position="266"/>
        <end position="308"/>
    </location>
</feature>
<dbReference type="EMBL" id="IACT01001382">
    <property type="protein sequence ID" value="LAC20734.1"/>
    <property type="molecule type" value="mRNA"/>
</dbReference>
<dbReference type="Gene3D" id="1.20.58.670">
    <property type="entry name" value="Dsl1p vesicle tethering complex, Tip20p subunit, domain D"/>
    <property type="match status" value="1"/>
</dbReference>
<evidence type="ECO:0000313" key="3">
    <source>
        <dbReference type="EMBL" id="LAB67115.1"/>
    </source>
</evidence>
<feature type="compositionally biased region" description="Polar residues" evidence="2">
    <location>
        <begin position="382"/>
        <end position="392"/>
    </location>
</feature>
<reference evidence="4" key="1">
    <citation type="submission" date="2017-11" db="EMBL/GenBank/DDBJ databases">
        <title>The sensing device of the deep-sea amphipod.</title>
        <authorList>
            <person name="Kobayashi H."/>
            <person name="Nagahama T."/>
            <person name="Arai W."/>
            <person name="Sasagawa Y."/>
            <person name="Umeda M."/>
            <person name="Hayashi T."/>
            <person name="Nikaido I."/>
            <person name="Watanabe H."/>
            <person name="Oguri K."/>
            <person name="Kitazato H."/>
            <person name="Fujioka K."/>
            <person name="Kido Y."/>
            <person name="Takami H."/>
        </authorList>
    </citation>
    <scope>NUCLEOTIDE SEQUENCE</scope>
    <source>
        <tissue evidence="4">Whole body</tissue>
    </source>
</reference>
<dbReference type="GO" id="GO:0006888">
    <property type="term" value="P:endoplasmic reticulum to Golgi vesicle-mediated transport"/>
    <property type="evidence" value="ECO:0007669"/>
    <property type="project" value="InterPro"/>
</dbReference>
<dbReference type="PROSITE" id="PS51386">
    <property type="entry name" value="RINT1_TIP20"/>
    <property type="match status" value="1"/>
</dbReference>
<accession>A0A2P2HZB4</accession>
<feature type="compositionally biased region" description="Polar residues" evidence="2">
    <location>
        <begin position="294"/>
        <end position="308"/>
    </location>
</feature>
<feature type="compositionally biased region" description="Polar residues" evidence="2">
    <location>
        <begin position="343"/>
        <end position="358"/>
    </location>
</feature>
<evidence type="ECO:0000256" key="2">
    <source>
        <dbReference type="SAM" id="MobiDB-lite"/>
    </source>
</evidence>
<dbReference type="AlphaFoldDB" id="A0A2P2HZB4"/>
<dbReference type="InterPro" id="IPR007528">
    <property type="entry name" value="RINT1_Tip20"/>
</dbReference>
<reference evidence="3" key="2">
    <citation type="journal article" date="2018" name="Biosci. Biotechnol. Biochem.">
        <title>Polysaccharide hydrolase of the hadal zone amphipods Hirondellea gigas.</title>
        <authorList>
            <person name="Kobayashi H."/>
            <person name="Nagahama T."/>
            <person name="Arai W."/>
            <person name="Sasagawa Y."/>
            <person name="Umeda M."/>
            <person name="Hayashi T."/>
            <person name="Nikaido I."/>
            <person name="Watanabe H."/>
            <person name="Oguri K."/>
            <person name="Kitazato H."/>
            <person name="Fujioka K."/>
            <person name="Kido Y."/>
            <person name="Takami H."/>
        </authorList>
    </citation>
    <scope>NUCLEOTIDE SEQUENCE</scope>
    <source>
        <tissue evidence="3">Whole body</tissue>
    </source>
</reference>
<feature type="region of interest" description="Disordered" evidence="2">
    <location>
        <begin position="328"/>
        <end position="394"/>
    </location>
</feature>
<name>A0A2P2HZB4_9CRUS</name>
<evidence type="ECO:0000313" key="4">
    <source>
        <dbReference type="EMBL" id="LAC20734.1"/>
    </source>
</evidence>
<dbReference type="PANTHER" id="PTHR13520">
    <property type="entry name" value="RAD50-INTERACTING PROTEIN 1 RINT-1"/>
    <property type="match status" value="1"/>
</dbReference>
<dbReference type="GO" id="GO:0060628">
    <property type="term" value="P:regulation of ER to Golgi vesicle-mediated transport"/>
    <property type="evidence" value="ECO:0007669"/>
    <property type="project" value="TreeGrafter"/>
</dbReference>
<proteinExistence type="evidence at transcript level"/>
<keyword evidence="1" id="KW-0175">Coiled coil</keyword>
<dbReference type="Pfam" id="PF04437">
    <property type="entry name" value="RINT1_TIP1"/>
    <property type="match status" value="1"/>
</dbReference>
<sequence>MAGSEKLVATLVDAAEAKNSAIQQLDQQLGASVAKLYSIEDIVLKLQQTKHSMQEQLESVSTAAPDQISQALQRAGQEMARADQLQQEAQQIQQECKEHSVRVDGLLNDVEQQLELLQLLDRVECYQRWVHTVQAISGEMSSLMSSSSSELELLSRYTELEKILKLLVEAATDCTNLKHYVYNMLQYWHTKLLATFSQEFEAVLKSIQYPFLSTNTSALQPKTSPDQLARLKLLTKHLLRLHKLPQALVPSVKTSVICNIVKNESVDSKNSSDANDSRNSDNNSRDPINVDPDVNNSKSSGTANSELNNTKFFDVNNSYDNASNVNCSMTSEGSHQSDFEFESATSVSPNKSGDSNSGNISSPSATNTSSNSATSISNMSPANASNTNTTDSKNADDPAILADFTPLLTPLQLLLKPLQIRFWYHFSGDKKTNSPAHPEWCLTRVLSWISSHAAFFIHNIQPVLDQSQLYCHVSVTSEISRGLVRMVVMKLAQDLAAIISDEDLFCHCLQETLNFERELRMQCGYPASQPSVLIVLTQPKVLKHWIELERKFSVAVMDELVSMDGAWVSEDEGGVSACGEQLVTLLQGITDRYKSLPQPGQRLQFLDVQLDVLDEYRVRGVQLSRELRHSPVLSHYPAILNTLYHVAETLAAWGDMPFFLELHVYRQQQKAVEAAVEEKMAALAVNTSIYEDCRASSPTKEEGPGKLLECIDGSVFDECVSLYGHVQREMMRSIQQHVMTEVRARFMPYRRDKWFLEPNKSASNVRCCDISGSLCPLLEVLARQLHCLRRVLATPLFTELWHTLARDIDKFMFEELVLQNHFSDVGAAQFEHDMTKALFPMFSEFTNRPESHFVFVKESLTLLTLPLAPALLLRDTLRQALQGNVTDTLRLAVIGSTRRDAAAVPGVIEPAAALADHAVNNVLPEYALRVLNARNNISSL</sequence>
<feature type="compositionally biased region" description="Low complexity" evidence="2">
    <location>
        <begin position="359"/>
        <end position="381"/>
    </location>
</feature>
<protein>
    <submittedName>
        <fullName evidence="3">RAD50-interacting protein 1-like</fullName>
    </submittedName>
</protein>
<dbReference type="GO" id="GO:0070939">
    <property type="term" value="C:Dsl1/NZR complex"/>
    <property type="evidence" value="ECO:0007669"/>
    <property type="project" value="InterPro"/>
</dbReference>